<evidence type="ECO:0000313" key="1">
    <source>
        <dbReference type="EMBL" id="SHJ63171.1"/>
    </source>
</evidence>
<sequence>MFGNGAETVLVDFHMHTHRDKEFSFDGEDNSFIVEYLNAMESHNIRIGIITNHNKFDIGEYKALRKEAKKRDILILPGVELSIKEGSNGLHTLIVFNPEEWIEGD</sequence>
<reference evidence="1 2" key="1">
    <citation type="submission" date="2016-11" db="EMBL/GenBank/DDBJ databases">
        <authorList>
            <person name="Jaros S."/>
            <person name="Januszkiewicz K."/>
            <person name="Wedrychowicz H."/>
        </authorList>
    </citation>
    <scope>NUCLEOTIDE SEQUENCE [LARGE SCALE GENOMIC DNA]</scope>
    <source>
        <strain evidence="1 2">DSM 15480</strain>
    </source>
</reference>
<evidence type="ECO:0000313" key="2">
    <source>
        <dbReference type="Proteomes" id="UP000184301"/>
    </source>
</evidence>
<gene>
    <name evidence="1" type="ORF">SAMN02745243_01005</name>
</gene>
<evidence type="ECO:0008006" key="3">
    <source>
        <dbReference type="Google" id="ProtNLM"/>
    </source>
</evidence>
<protein>
    <recommendedName>
        <fullName evidence="3">PHP domain-containing protein</fullName>
    </recommendedName>
</protein>
<dbReference type="Gene3D" id="3.20.20.140">
    <property type="entry name" value="Metal-dependent hydrolases"/>
    <property type="match status" value="1"/>
</dbReference>
<proteinExistence type="predicted"/>
<name>A0A1M6KW15_9FIRM</name>
<organism evidence="1 2">
    <name type="scientific">Hespellia stercorisuis DSM 15480</name>
    <dbReference type="NCBI Taxonomy" id="1121950"/>
    <lineage>
        <taxon>Bacteria</taxon>
        <taxon>Bacillati</taxon>
        <taxon>Bacillota</taxon>
        <taxon>Clostridia</taxon>
        <taxon>Lachnospirales</taxon>
        <taxon>Lachnospiraceae</taxon>
        <taxon>Hespellia</taxon>
    </lineage>
</organism>
<dbReference type="Proteomes" id="UP000184301">
    <property type="component" value="Unassembled WGS sequence"/>
</dbReference>
<keyword evidence="2" id="KW-1185">Reference proteome</keyword>
<dbReference type="SUPFAM" id="SSF89550">
    <property type="entry name" value="PHP domain-like"/>
    <property type="match status" value="1"/>
</dbReference>
<dbReference type="STRING" id="1121950.SAMN02745243_01005"/>
<dbReference type="AlphaFoldDB" id="A0A1M6KW15"/>
<dbReference type="EMBL" id="FQZY01000013">
    <property type="protein sequence ID" value="SHJ63171.1"/>
    <property type="molecule type" value="Genomic_DNA"/>
</dbReference>
<accession>A0A1M6KW15</accession>
<dbReference type="CDD" id="cd07432">
    <property type="entry name" value="PHP_HisPPase"/>
    <property type="match status" value="1"/>
</dbReference>
<dbReference type="OrthoDB" id="9791620at2"/>
<dbReference type="InterPro" id="IPR016195">
    <property type="entry name" value="Pol/histidinol_Pase-like"/>
</dbReference>